<feature type="region of interest" description="Disordered" evidence="5">
    <location>
        <begin position="1"/>
        <end position="34"/>
    </location>
</feature>
<keyword evidence="1 4" id="KW-0853">WD repeat</keyword>
<gene>
    <name evidence="6" type="ORF">OFUS_LOCUS2570</name>
</gene>
<dbReference type="GO" id="GO:0005634">
    <property type="term" value="C:nucleus"/>
    <property type="evidence" value="ECO:0007669"/>
    <property type="project" value="TreeGrafter"/>
</dbReference>
<keyword evidence="2" id="KW-0677">Repeat</keyword>
<comment type="similarity">
    <text evidence="3">Belongs to the WD repeat GAD-1 family.</text>
</comment>
<dbReference type="Pfam" id="PF00400">
    <property type="entry name" value="WD40"/>
    <property type="match status" value="4"/>
</dbReference>
<dbReference type="InterPro" id="IPR020472">
    <property type="entry name" value="WD40_PAC1"/>
</dbReference>
<feature type="compositionally biased region" description="Basic and acidic residues" evidence="5">
    <location>
        <begin position="1"/>
        <end position="13"/>
    </location>
</feature>
<evidence type="ECO:0000256" key="2">
    <source>
        <dbReference type="ARBA" id="ARBA00022737"/>
    </source>
</evidence>
<feature type="compositionally biased region" description="Acidic residues" evidence="5">
    <location>
        <begin position="94"/>
        <end position="104"/>
    </location>
</feature>
<evidence type="ECO:0000256" key="1">
    <source>
        <dbReference type="ARBA" id="ARBA00022574"/>
    </source>
</evidence>
<dbReference type="PROSITE" id="PS50294">
    <property type="entry name" value="WD_REPEATS_REGION"/>
    <property type="match status" value="2"/>
</dbReference>
<dbReference type="PROSITE" id="PS50082">
    <property type="entry name" value="WD_REPEATS_2"/>
    <property type="match status" value="3"/>
</dbReference>
<feature type="region of interest" description="Disordered" evidence="5">
    <location>
        <begin position="619"/>
        <end position="643"/>
    </location>
</feature>
<evidence type="ECO:0000256" key="4">
    <source>
        <dbReference type="PROSITE-ProRule" id="PRU00221"/>
    </source>
</evidence>
<dbReference type="SUPFAM" id="SSF50978">
    <property type="entry name" value="WD40 repeat-like"/>
    <property type="match status" value="1"/>
</dbReference>
<dbReference type="SMART" id="SM00320">
    <property type="entry name" value="WD40"/>
    <property type="match status" value="6"/>
</dbReference>
<evidence type="ECO:0008006" key="8">
    <source>
        <dbReference type="Google" id="ProtNLM"/>
    </source>
</evidence>
<feature type="repeat" description="WD" evidence="4">
    <location>
        <begin position="361"/>
        <end position="396"/>
    </location>
</feature>
<dbReference type="FunFam" id="2.130.10.10:FF:001933">
    <property type="entry name" value="WD repeat-containing protein 70"/>
    <property type="match status" value="1"/>
</dbReference>
<dbReference type="Proteomes" id="UP000749559">
    <property type="component" value="Unassembled WGS sequence"/>
</dbReference>
<keyword evidence="7" id="KW-1185">Reference proteome</keyword>
<dbReference type="InterPro" id="IPR015943">
    <property type="entry name" value="WD40/YVTN_repeat-like_dom_sf"/>
</dbReference>
<dbReference type="GO" id="GO:0035861">
    <property type="term" value="C:site of double-strand break"/>
    <property type="evidence" value="ECO:0007669"/>
    <property type="project" value="TreeGrafter"/>
</dbReference>
<sequence length="643" mass="71571">RNFVKKMDNKNSGDTDENKDDISNVMGFGSFGGGKKAKQFDFMAMFEQTRQTAMDRSQKVLEDRVKDTKIDDRPHSSGNTIKGPQPLKNKQTDSESEDDDDDDVIGPPIPGSMKTSAEQDEDEVIGPPIPTATAANDDDDEDEPEEEEEVPWNKIPSSHEIELRHGSKTVSALTLDPSGARLVTGGYDYDMKFWDFAGMDSSLRSFRNLRPCQSHPIRSLAYNASGEYILIVAGNSQAKVITRDGHDVMECPKGDQYMNDMAKTKGHIAMLNGGCWNPKNRHEFITCSNDGSVRIWDTTCDKKHKNIMKPRSKLGRKATPTACVYSTDGKLIATACQDGSIHVFENKKYIVGNPAMLTRGAHQEGSDVSGMAFSYDGTTLATRGGDDTVKLWDIRNFKKPINVAEGLTNYFPVTDVIFSPDDKMVITGVSVKKNEGKGKLVFMERNTLQVVREMTVSDSSVVRCLWHPKLNQIVCGCSDGVAKLYYDPDKSVRGAKLCVFKKKKREEGSDFISSTHIITPHALPMFRTDREKSTWKQDLKARMDPTKSKRPDLPVSGPGQGGRIAAKGGTLSQYIAQSIAKSVPDDRDKDPRAAILRHAEAAESDPYWITPAYKKDQPYATFQKEEEEEEENDGPLWKKPKLK</sequence>
<dbReference type="InterPro" id="IPR036322">
    <property type="entry name" value="WD40_repeat_dom_sf"/>
</dbReference>
<dbReference type="EMBL" id="CAIIXF020000001">
    <property type="protein sequence ID" value="CAH1775242.1"/>
    <property type="molecule type" value="Genomic_DNA"/>
</dbReference>
<feature type="compositionally biased region" description="Basic and acidic residues" evidence="5">
    <location>
        <begin position="56"/>
        <end position="75"/>
    </location>
</feature>
<dbReference type="PANTHER" id="PTHR16017">
    <property type="entry name" value="GASTRULATION DEFECTIVE PROTEIN 1-RELATED"/>
    <property type="match status" value="1"/>
</dbReference>
<feature type="repeat" description="WD" evidence="4">
    <location>
        <begin position="264"/>
        <end position="297"/>
    </location>
</feature>
<feature type="non-terminal residue" evidence="6">
    <location>
        <position position="1"/>
    </location>
</feature>
<dbReference type="InterPro" id="IPR001680">
    <property type="entry name" value="WD40_rpt"/>
</dbReference>
<protein>
    <recommendedName>
        <fullName evidence="8">WD repeat-containing protein 70</fullName>
    </recommendedName>
</protein>
<evidence type="ECO:0000313" key="6">
    <source>
        <dbReference type="EMBL" id="CAH1775242.1"/>
    </source>
</evidence>
<feature type="region of interest" description="Disordered" evidence="5">
    <location>
        <begin position="541"/>
        <end position="568"/>
    </location>
</feature>
<organism evidence="6 7">
    <name type="scientific">Owenia fusiformis</name>
    <name type="common">Polychaete worm</name>
    <dbReference type="NCBI Taxonomy" id="6347"/>
    <lineage>
        <taxon>Eukaryota</taxon>
        <taxon>Metazoa</taxon>
        <taxon>Spiralia</taxon>
        <taxon>Lophotrochozoa</taxon>
        <taxon>Annelida</taxon>
        <taxon>Polychaeta</taxon>
        <taxon>Sedentaria</taxon>
        <taxon>Canalipalpata</taxon>
        <taxon>Sabellida</taxon>
        <taxon>Oweniida</taxon>
        <taxon>Oweniidae</taxon>
        <taxon>Owenia</taxon>
    </lineage>
</organism>
<dbReference type="PANTHER" id="PTHR16017:SF0">
    <property type="entry name" value="WD REPEAT-CONTAINING PROTEIN 70"/>
    <property type="match status" value="1"/>
</dbReference>
<accession>A0A8S4N4G3</accession>
<feature type="compositionally biased region" description="Basic and acidic residues" evidence="5">
    <location>
        <begin position="541"/>
        <end position="552"/>
    </location>
</feature>
<dbReference type="Gene3D" id="2.130.10.10">
    <property type="entry name" value="YVTN repeat-like/Quinoprotein amine dehydrogenase"/>
    <property type="match status" value="2"/>
</dbReference>
<feature type="compositionally biased region" description="Acidic residues" evidence="5">
    <location>
        <begin position="136"/>
        <end position="150"/>
    </location>
</feature>
<evidence type="ECO:0000313" key="7">
    <source>
        <dbReference type="Proteomes" id="UP000749559"/>
    </source>
</evidence>
<evidence type="ECO:0000256" key="3">
    <source>
        <dbReference type="ARBA" id="ARBA00038343"/>
    </source>
</evidence>
<feature type="region of interest" description="Disordered" evidence="5">
    <location>
        <begin position="51"/>
        <end position="153"/>
    </location>
</feature>
<reference evidence="6" key="1">
    <citation type="submission" date="2022-03" db="EMBL/GenBank/DDBJ databases">
        <authorList>
            <person name="Martin C."/>
        </authorList>
    </citation>
    <scope>NUCLEOTIDE SEQUENCE</scope>
</reference>
<dbReference type="InterPro" id="IPR051858">
    <property type="entry name" value="WD_repeat_GAD-1"/>
</dbReference>
<comment type="caution">
    <text evidence="6">The sequence shown here is derived from an EMBL/GenBank/DDBJ whole genome shotgun (WGS) entry which is preliminary data.</text>
</comment>
<name>A0A8S4N4G3_OWEFU</name>
<evidence type="ECO:0000256" key="5">
    <source>
        <dbReference type="SAM" id="MobiDB-lite"/>
    </source>
</evidence>
<feature type="repeat" description="WD" evidence="4">
    <location>
        <begin position="163"/>
        <end position="195"/>
    </location>
</feature>
<dbReference type="OrthoDB" id="10264376at2759"/>
<dbReference type="AlphaFoldDB" id="A0A8S4N4G3"/>
<dbReference type="PRINTS" id="PR00320">
    <property type="entry name" value="GPROTEINBRPT"/>
</dbReference>
<proteinExistence type="inferred from homology"/>